<evidence type="ECO:0000256" key="6">
    <source>
        <dbReference type="ARBA" id="ARBA00022771"/>
    </source>
</evidence>
<evidence type="ECO:0000313" key="12">
    <source>
        <dbReference type="EMBL" id="RCV20583.1"/>
    </source>
</evidence>
<comment type="similarity">
    <text evidence="3 11">Belongs to the ELOF1 family.</text>
</comment>
<evidence type="ECO:0000256" key="5">
    <source>
        <dbReference type="ARBA" id="ARBA00022723"/>
    </source>
</evidence>
<comment type="function">
    <text evidence="1 11">Transcription elongation factor implicated in the maintenance of proper chromatin structure in actively transcribed regions.</text>
</comment>
<evidence type="ECO:0000256" key="1">
    <source>
        <dbReference type="ARBA" id="ARBA00003357"/>
    </source>
</evidence>
<reference evidence="12" key="1">
    <citation type="journal article" date="2012" name="Nat. Biotechnol.">
        <title>Reference genome sequence of the model plant Setaria.</title>
        <authorList>
            <person name="Bennetzen J.L."/>
            <person name="Schmutz J."/>
            <person name="Wang H."/>
            <person name="Percifield R."/>
            <person name="Hawkins J."/>
            <person name="Pontaroli A.C."/>
            <person name="Estep M."/>
            <person name="Feng L."/>
            <person name="Vaughn J.N."/>
            <person name="Grimwood J."/>
            <person name="Jenkins J."/>
            <person name="Barry K."/>
            <person name="Lindquist E."/>
            <person name="Hellsten U."/>
            <person name="Deshpande S."/>
            <person name="Wang X."/>
            <person name="Wu X."/>
            <person name="Mitros T."/>
            <person name="Triplett J."/>
            <person name="Yang X."/>
            <person name="Ye C.Y."/>
            <person name="Mauro-Herrera M."/>
            <person name="Wang L."/>
            <person name="Li P."/>
            <person name="Sharma M."/>
            <person name="Sharma R."/>
            <person name="Ronald P.C."/>
            <person name="Panaud O."/>
            <person name="Kellogg E.A."/>
            <person name="Brutnell T.P."/>
            <person name="Doust A.N."/>
            <person name="Tuskan G.A."/>
            <person name="Rokhsar D."/>
            <person name="Devos K.M."/>
        </authorList>
    </citation>
    <scope>NUCLEOTIDE SEQUENCE [LARGE SCALE GENOMIC DNA]</scope>
    <source>
        <strain evidence="12">Yugu1</strain>
    </source>
</reference>
<evidence type="ECO:0000256" key="10">
    <source>
        <dbReference type="ARBA" id="ARBA00023242"/>
    </source>
</evidence>
<dbReference type="PANTHER" id="PTHR20934:SF25">
    <property type="entry name" value="TRANSCRIPTION ELONGATION FACTOR 1 HOMOLOG"/>
    <property type="match status" value="1"/>
</dbReference>
<keyword evidence="5 11" id="KW-0479">Metal-binding</keyword>
<evidence type="ECO:0000256" key="8">
    <source>
        <dbReference type="ARBA" id="ARBA00023015"/>
    </source>
</evidence>
<evidence type="ECO:0000256" key="9">
    <source>
        <dbReference type="ARBA" id="ARBA00023163"/>
    </source>
</evidence>
<dbReference type="SUPFAM" id="SSF57783">
    <property type="entry name" value="Zinc beta-ribbon"/>
    <property type="match status" value="1"/>
</dbReference>
<keyword evidence="9 11" id="KW-0804">Transcription</keyword>
<keyword evidence="6 11" id="KW-0863">Zinc-finger</keyword>
<evidence type="ECO:0000256" key="7">
    <source>
        <dbReference type="ARBA" id="ARBA00022833"/>
    </source>
</evidence>
<name>A0A368QRT5_SETIT</name>
<dbReference type="GO" id="GO:0005634">
    <property type="term" value="C:nucleus"/>
    <property type="evidence" value="ECO:0007669"/>
    <property type="project" value="UniProtKB-SubCell"/>
</dbReference>
<protein>
    <recommendedName>
        <fullName evidence="4 11">Transcription elongation factor 1 homolog</fullName>
    </recommendedName>
</protein>
<evidence type="ECO:0000256" key="4">
    <source>
        <dbReference type="ARBA" id="ARBA00014973"/>
    </source>
</evidence>
<dbReference type="PANTHER" id="PTHR20934">
    <property type="entry name" value="TRANSCRIPTION ELONGATION FACTOR 1 HOMOLOG"/>
    <property type="match status" value="1"/>
</dbReference>
<gene>
    <name evidence="12" type="ORF">SETIT_4G068300v2</name>
</gene>
<comment type="subcellular location">
    <subcellularLocation>
        <location evidence="2 11">Nucleus</location>
    </subcellularLocation>
</comment>
<proteinExistence type="inferred from homology"/>
<dbReference type="GO" id="GO:0008270">
    <property type="term" value="F:zinc ion binding"/>
    <property type="evidence" value="ECO:0007669"/>
    <property type="project" value="UniProtKB-KW"/>
</dbReference>
<dbReference type="OrthoDB" id="637156at2759"/>
<keyword evidence="8 11" id="KW-0805">Transcription regulation</keyword>
<dbReference type="AlphaFoldDB" id="A0A368QRT5"/>
<evidence type="ECO:0000256" key="3">
    <source>
        <dbReference type="ARBA" id="ARBA00009730"/>
    </source>
</evidence>
<dbReference type="Gene3D" id="2.20.25.190">
    <property type="match status" value="1"/>
</dbReference>
<sequence>MGKRKSRKTKAPPPKKAKLEKAFDCPFCNSRASVECTINLKDRIATARCEVCKDVYFTSAHALTEPIDVYSDWIDACELANEGVVRGDDF</sequence>
<accession>A0A368QRT5</accession>
<organism evidence="12">
    <name type="scientific">Setaria italica</name>
    <name type="common">Foxtail millet</name>
    <name type="synonym">Panicum italicum</name>
    <dbReference type="NCBI Taxonomy" id="4555"/>
    <lineage>
        <taxon>Eukaryota</taxon>
        <taxon>Viridiplantae</taxon>
        <taxon>Streptophyta</taxon>
        <taxon>Embryophyta</taxon>
        <taxon>Tracheophyta</taxon>
        <taxon>Spermatophyta</taxon>
        <taxon>Magnoliopsida</taxon>
        <taxon>Liliopsida</taxon>
        <taxon>Poales</taxon>
        <taxon>Poaceae</taxon>
        <taxon>PACMAD clade</taxon>
        <taxon>Panicoideae</taxon>
        <taxon>Panicodae</taxon>
        <taxon>Paniceae</taxon>
        <taxon>Cenchrinae</taxon>
        <taxon>Setaria</taxon>
    </lineage>
</organism>
<dbReference type="FunFam" id="2.20.25.190:FF:000001">
    <property type="entry name" value="Transcription elongation factor 1 homolog"/>
    <property type="match status" value="1"/>
</dbReference>
<dbReference type="Pfam" id="PF05129">
    <property type="entry name" value="Zn_ribbon_Elf1"/>
    <property type="match status" value="1"/>
</dbReference>
<evidence type="ECO:0000256" key="11">
    <source>
        <dbReference type="RuleBase" id="RU364033"/>
    </source>
</evidence>
<dbReference type="InterPro" id="IPR038567">
    <property type="entry name" value="T_Elf1_sf"/>
</dbReference>
<evidence type="ECO:0000256" key="2">
    <source>
        <dbReference type="ARBA" id="ARBA00004123"/>
    </source>
</evidence>
<dbReference type="InterPro" id="IPR007808">
    <property type="entry name" value="Elf1"/>
</dbReference>
<dbReference type="EMBL" id="CM003531">
    <property type="protein sequence ID" value="RCV20583.1"/>
    <property type="molecule type" value="Genomic_DNA"/>
</dbReference>
<keyword evidence="7 11" id="KW-0862">Zinc</keyword>
<keyword evidence="10 11" id="KW-0539">Nucleus</keyword>
<dbReference type="STRING" id="4555.A0A368QRT5"/>
<dbReference type="KEGG" id="sita:101786594"/>
<reference evidence="12" key="2">
    <citation type="submission" date="2015-07" db="EMBL/GenBank/DDBJ databases">
        <authorList>
            <person name="Noorani M."/>
        </authorList>
    </citation>
    <scope>NUCLEOTIDE SEQUENCE</scope>
    <source>
        <strain evidence="12">Yugu1</strain>
    </source>
</reference>